<evidence type="ECO:0000256" key="11">
    <source>
        <dbReference type="ARBA" id="ARBA00023002"/>
    </source>
</evidence>
<evidence type="ECO:0000256" key="10">
    <source>
        <dbReference type="ARBA" id="ARBA00022857"/>
    </source>
</evidence>
<dbReference type="InterPro" id="IPR000971">
    <property type="entry name" value="Globin"/>
</dbReference>
<dbReference type="InterPro" id="IPR017927">
    <property type="entry name" value="FAD-bd_FR_type"/>
</dbReference>
<evidence type="ECO:0000256" key="5">
    <source>
        <dbReference type="ARBA" id="ARBA00022617"/>
    </source>
</evidence>
<feature type="binding site" description="proximal binding residue" evidence="17">
    <location>
        <position position="103"/>
    </location>
    <ligand>
        <name>heme b</name>
        <dbReference type="ChEBI" id="CHEBI:60344"/>
    </ligand>
    <ligandPart>
        <name>Fe</name>
        <dbReference type="ChEBI" id="CHEBI:18248"/>
    </ligandPart>
</feature>
<evidence type="ECO:0000259" key="18">
    <source>
        <dbReference type="PROSITE" id="PS01033"/>
    </source>
</evidence>
<evidence type="ECO:0000256" key="14">
    <source>
        <dbReference type="ARBA" id="ARBA00025094"/>
    </source>
</evidence>
<comment type="cofactor">
    <cofactor evidence="17">
        <name>FAD</name>
        <dbReference type="ChEBI" id="CHEBI:57692"/>
    </cofactor>
    <text evidence="17">Binds 1 FAD per subunit.</text>
</comment>
<proteinExistence type="inferred from homology"/>
<dbReference type="InterPro" id="IPR012292">
    <property type="entry name" value="Globin/Proto"/>
</dbReference>
<keyword evidence="13 17" id="KW-0520">NAD</keyword>
<feature type="site" description="Influences the redox potential of the prosthetic heme and FAD groups" evidence="17">
    <location>
        <position position="102"/>
    </location>
</feature>
<keyword evidence="6 17" id="KW-0561">Oxygen transport</keyword>
<keyword evidence="3 17" id="KW-0813">Transport</keyword>
<dbReference type="PROSITE" id="PS51384">
    <property type="entry name" value="FAD_FR"/>
    <property type="match status" value="1"/>
</dbReference>
<dbReference type="PRINTS" id="PR00410">
    <property type="entry name" value="PHEHYDRXLASE"/>
</dbReference>
<keyword evidence="7 17" id="KW-0285">Flavoprotein</keyword>
<evidence type="ECO:0000256" key="7">
    <source>
        <dbReference type="ARBA" id="ARBA00022630"/>
    </source>
</evidence>
<keyword evidence="10 17" id="KW-0521">NADP</keyword>
<dbReference type="EC" id="1.14.12.17" evidence="17"/>
<dbReference type="Pfam" id="PF00042">
    <property type="entry name" value="Globin"/>
    <property type="match status" value="1"/>
</dbReference>
<feature type="active site" description="Charge relay system" evidence="17">
    <location>
        <position position="113"/>
    </location>
</feature>
<evidence type="ECO:0000256" key="9">
    <source>
        <dbReference type="ARBA" id="ARBA00022827"/>
    </source>
</evidence>
<dbReference type="HAMAP" id="MF_01252">
    <property type="entry name" value="Hmp"/>
    <property type="match status" value="1"/>
</dbReference>
<comment type="similarity">
    <text evidence="1 17">In the C-terminal section; belongs to the flavoprotein pyridine nucleotide cytochrome reductase family.</text>
</comment>
<organism evidence="20 21">
    <name type="scientific">Vogesella oryzagri</name>
    <dbReference type="NCBI Taxonomy" id="3160864"/>
    <lineage>
        <taxon>Bacteria</taxon>
        <taxon>Pseudomonadati</taxon>
        <taxon>Pseudomonadota</taxon>
        <taxon>Betaproteobacteria</taxon>
        <taxon>Neisseriales</taxon>
        <taxon>Chromobacteriaceae</taxon>
        <taxon>Vogesella</taxon>
    </lineage>
</organism>
<comment type="function">
    <text evidence="14 17">Is involved in NO detoxification in an aerobic process, termed nitric oxide dioxygenase (NOD) reaction that utilizes O(2) and NAD(P)H to convert NO to nitrate, which protects the bacterium from various noxious nitrogen compounds. Therefore, plays a central role in the inducible response to nitrosative stress.</text>
</comment>
<dbReference type="InterPro" id="IPR009050">
    <property type="entry name" value="Globin-like_sf"/>
</dbReference>
<dbReference type="Gene3D" id="1.10.490.10">
    <property type="entry name" value="Globins"/>
    <property type="match status" value="1"/>
</dbReference>
<dbReference type="Proteomes" id="UP001433638">
    <property type="component" value="Unassembled WGS sequence"/>
</dbReference>
<dbReference type="SUPFAM" id="SSF63380">
    <property type="entry name" value="Riboflavin synthase domain-like"/>
    <property type="match status" value="1"/>
</dbReference>
<evidence type="ECO:0000256" key="12">
    <source>
        <dbReference type="ARBA" id="ARBA00023004"/>
    </source>
</evidence>
<feature type="site" description="Influences the redox potential of the prosthetic heme and FAD groups" evidence="17">
    <location>
        <position position="413"/>
    </location>
</feature>
<evidence type="ECO:0000256" key="13">
    <source>
        <dbReference type="ARBA" id="ARBA00023027"/>
    </source>
</evidence>
<evidence type="ECO:0000313" key="21">
    <source>
        <dbReference type="Proteomes" id="UP001433638"/>
    </source>
</evidence>
<dbReference type="EMBL" id="JBEFLD010000006">
    <property type="protein sequence ID" value="MEQ6291449.1"/>
    <property type="molecule type" value="Genomic_DNA"/>
</dbReference>
<dbReference type="SUPFAM" id="SSF52343">
    <property type="entry name" value="Ferredoxin reductase-like, C-terminal NADP-linked domain"/>
    <property type="match status" value="1"/>
</dbReference>
<name>A0ABV1M8Z2_9NEIS</name>
<dbReference type="CDD" id="cd14779">
    <property type="entry name" value="FHP_Ae-globin-like"/>
    <property type="match status" value="1"/>
</dbReference>
<keyword evidence="11 17" id="KW-0560">Oxidoreductase</keyword>
<feature type="domain" description="Globin" evidence="18">
    <location>
        <begin position="19"/>
        <end position="156"/>
    </location>
</feature>
<accession>A0ABV1M8Z2</accession>
<dbReference type="InterPro" id="IPR017938">
    <property type="entry name" value="Riboflavin_synthase-like_b-brl"/>
</dbReference>
<dbReference type="InterPro" id="IPR001433">
    <property type="entry name" value="OxRdtase_FAD/NAD-bd"/>
</dbReference>
<comment type="caution">
    <text evidence="20">The sequence shown here is derived from an EMBL/GenBank/DDBJ whole genome shotgun (WGS) entry which is preliminary data.</text>
</comment>
<comment type="caution">
    <text evidence="17">Lacks conserved residue(s) required for the propagation of feature annotation.</text>
</comment>
<evidence type="ECO:0000256" key="8">
    <source>
        <dbReference type="ARBA" id="ARBA00022723"/>
    </source>
</evidence>
<evidence type="ECO:0000256" key="3">
    <source>
        <dbReference type="ARBA" id="ARBA00022448"/>
    </source>
</evidence>
<dbReference type="PANTHER" id="PTHR43396:SF3">
    <property type="entry name" value="FLAVOHEMOPROTEIN"/>
    <property type="match status" value="1"/>
</dbReference>
<sequence>MGAGAFKNVSITHLKDAHMLDAATRQLVKATAPVLKEHGVTLTRHFYARMFQHNPELKQIFNQGHQQAGSQQQALAMAVAAYAEHIDDPSVLAPVLALVANKHASLGIRAEHYPIVGGHLLASIREVLGDAASDELIAAWAAAYGQLADILIAEEGKLYQQAANQRGGWSGWRGFKVGRKVVESEEITSFYLQPADGGPLPQYRPGQYLSVRLLVPQLGMMQPRQYSLSSAPGGNALRISVKREAGNSTPAGMVSNQLHYAVNEGDHLDVAPPMGDFFLHEERSTPVVLLSAGVGTTPMLAMLEQLLQQNSPRSIRYLHACRHGGVHAFRQQLANWAREYPQLQSQVWYEHPRAEDIAGRDYQHVGRIELAAVAASAILPDADYYLCGPLPFMQQQKAALLALGVDAARIHAEAFGTGGAGV</sequence>
<keyword evidence="8 17" id="KW-0479">Metal-binding</keyword>
<dbReference type="Gene3D" id="2.40.30.10">
    <property type="entry name" value="Translation factors"/>
    <property type="match status" value="1"/>
</dbReference>
<evidence type="ECO:0000256" key="17">
    <source>
        <dbReference type="HAMAP-Rule" id="MF_01252"/>
    </source>
</evidence>
<dbReference type="RefSeq" id="WP_349588337.1">
    <property type="nucleotide sequence ID" value="NZ_JBEFLD010000006.1"/>
</dbReference>
<dbReference type="InterPro" id="IPR039261">
    <property type="entry name" value="FNR_nucleotide-bd"/>
</dbReference>
<gene>
    <name evidence="20" type="primary">hmpA</name>
    <name evidence="17" type="synonym">hmp</name>
    <name evidence="20" type="ORF">ABNW52_12590</name>
</gene>
<dbReference type="NCBIfam" id="NF009805">
    <property type="entry name" value="PRK13289.1"/>
    <property type="match status" value="1"/>
</dbReference>
<keyword evidence="12 17" id="KW-0408">Iron</keyword>
<comment type="similarity">
    <text evidence="2 17">Belongs to the globin family. Two-domain flavohemoproteins subfamily.</text>
</comment>
<evidence type="ECO:0000256" key="2">
    <source>
        <dbReference type="ARBA" id="ARBA00008414"/>
    </source>
</evidence>
<evidence type="ECO:0000256" key="6">
    <source>
        <dbReference type="ARBA" id="ARBA00022621"/>
    </source>
</evidence>
<feature type="domain" description="FAD-binding FR-type" evidence="19">
    <location>
        <begin position="170"/>
        <end position="280"/>
    </location>
</feature>
<dbReference type="CDD" id="cd06184">
    <property type="entry name" value="flavohem_like_fad_nad_binding"/>
    <property type="match status" value="1"/>
</dbReference>
<evidence type="ECO:0000259" key="19">
    <source>
        <dbReference type="PROSITE" id="PS51384"/>
    </source>
</evidence>
<feature type="binding site" evidence="17">
    <location>
        <position position="208"/>
    </location>
    <ligand>
        <name>FAD</name>
        <dbReference type="ChEBI" id="CHEBI:57692"/>
    </ligand>
</feature>
<comment type="cofactor">
    <cofactor evidence="17">
        <name>heme b</name>
        <dbReference type="ChEBI" id="CHEBI:60344"/>
    </cofactor>
    <text evidence="17">Binds 1 heme b (iron(II)-protoporphyrin IX) group per subunit.</text>
</comment>
<feature type="site" description="Involved in heme-bound ligand stabilization and O-O bond activation" evidence="17">
    <location>
        <position position="47"/>
    </location>
</feature>
<dbReference type="Pfam" id="PF00175">
    <property type="entry name" value="NAD_binding_1"/>
    <property type="match status" value="1"/>
</dbReference>
<dbReference type="GO" id="GO:0008941">
    <property type="term" value="F:nitric oxide dioxygenase NAD(P)H activity"/>
    <property type="evidence" value="ECO:0007669"/>
    <property type="project" value="UniProtKB-EC"/>
</dbReference>
<evidence type="ECO:0000256" key="16">
    <source>
        <dbReference type="ARBA" id="ARBA00049433"/>
    </source>
</evidence>
<evidence type="ECO:0000256" key="1">
    <source>
        <dbReference type="ARBA" id="ARBA00006401"/>
    </source>
</evidence>
<dbReference type="PANTHER" id="PTHR43396">
    <property type="entry name" value="FLAVOHEMOPROTEIN"/>
    <property type="match status" value="1"/>
</dbReference>
<reference evidence="20" key="1">
    <citation type="submission" date="2024-06" db="EMBL/GenBank/DDBJ databases">
        <title>Genome sequence of Vogesella sp. MAHUQ-64.</title>
        <authorList>
            <person name="Huq M.A."/>
        </authorList>
    </citation>
    <scope>NUCLEOTIDE SEQUENCE</scope>
    <source>
        <strain evidence="20">MAHUQ-64</strain>
    </source>
</reference>
<keyword evidence="9 17" id="KW-0274">FAD</keyword>
<evidence type="ECO:0000256" key="4">
    <source>
        <dbReference type="ARBA" id="ARBA00022575"/>
    </source>
</evidence>
<evidence type="ECO:0000256" key="15">
    <source>
        <dbReference type="ARBA" id="ARBA00048649"/>
    </source>
</evidence>
<comment type="catalytic activity">
    <reaction evidence="15 17">
        <text>2 nitric oxide + NADH + 2 O2 = 2 nitrate + NAD(+) + H(+)</text>
        <dbReference type="Rhea" id="RHEA:19469"/>
        <dbReference type="ChEBI" id="CHEBI:15378"/>
        <dbReference type="ChEBI" id="CHEBI:15379"/>
        <dbReference type="ChEBI" id="CHEBI:16480"/>
        <dbReference type="ChEBI" id="CHEBI:17632"/>
        <dbReference type="ChEBI" id="CHEBI:57540"/>
        <dbReference type="ChEBI" id="CHEBI:57945"/>
        <dbReference type="EC" id="1.14.12.17"/>
    </reaction>
</comment>
<dbReference type="PROSITE" id="PS01033">
    <property type="entry name" value="GLOBIN"/>
    <property type="match status" value="1"/>
</dbReference>
<feature type="binding site" evidence="17">
    <location>
        <begin position="224"/>
        <end position="227"/>
    </location>
    <ligand>
        <name>FAD</name>
        <dbReference type="ChEBI" id="CHEBI:57692"/>
    </ligand>
</feature>
<keyword evidence="21" id="KW-1185">Reference proteome</keyword>
<dbReference type="Gene3D" id="3.40.50.80">
    <property type="entry name" value="Nucleotide-binding domain of ferredoxin-NADP reductase (FNR) module"/>
    <property type="match status" value="1"/>
</dbReference>
<comment type="catalytic activity">
    <reaction evidence="16 17">
        <text>2 nitric oxide + NADPH + 2 O2 = 2 nitrate + NADP(+) + H(+)</text>
        <dbReference type="Rhea" id="RHEA:19465"/>
        <dbReference type="ChEBI" id="CHEBI:15378"/>
        <dbReference type="ChEBI" id="CHEBI:15379"/>
        <dbReference type="ChEBI" id="CHEBI:16480"/>
        <dbReference type="ChEBI" id="CHEBI:17632"/>
        <dbReference type="ChEBI" id="CHEBI:57783"/>
        <dbReference type="ChEBI" id="CHEBI:58349"/>
        <dbReference type="EC" id="1.14.12.17"/>
    </reaction>
</comment>
<comment type="domain">
    <text evidence="17">Consists of two distinct domains; an N-terminal heme-containing oxygen-binding domain and a C-terminal reductase domain with binding sites for FAD and NAD(P)H.</text>
</comment>
<evidence type="ECO:0000313" key="20">
    <source>
        <dbReference type="EMBL" id="MEQ6291449.1"/>
    </source>
</evidence>
<keyword evidence="4 17" id="KW-0216">Detoxification</keyword>
<dbReference type="InterPro" id="IPR023950">
    <property type="entry name" value="Hmp"/>
</dbReference>
<feature type="region of interest" description="Reductase" evidence="17">
    <location>
        <begin position="167"/>
        <end position="422"/>
    </location>
</feature>
<feature type="active site" description="Charge relay system" evidence="17">
    <location>
        <position position="155"/>
    </location>
</feature>
<keyword evidence="5 17" id="KW-0349">Heme</keyword>
<dbReference type="SUPFAM" id="SSF46458">
    <property type="entry name" value="Globin-like"/>
    <property type="match status" value="1"/>
</dbReference>
<protein>
    <recommendedName>
        <fullName evidence="17">Flavohemoprotein</fullName>
    </recommendedName>
    <alternativeName>
        <fullName evidence="17">Flavohemoglobin</fullName>
    </alternativeName>
    <alternativeName>
        <fullName evidence="17">Hemoglobin-like protein</fullName>
    </alternativeName>
    <alternativeName>
        <fullName evidence="17">Nitric oxide dioxygenase</fullName>
        <shortName evidence="17">NO oxygenase</shortName>
        <shortName evidence="17">NOD</shortName>
        <ecNumber evidence="17">1.14.12.17</ecNumber>
    </alternativeName>
</protein>